<protein>
    <submittedName>
        <fullName evidence="1">Uncharacterized protein</fullName>
    </submittedName>
</protein>
<name>A0AAU9XIF8_9CNID</name>
<organism evidence="1 2">
    <name type="scientific">Pocillopora meandrina</name>
    <dbReference type="NCBI Taxonomy" id="46732"/>
    <lineage>
        <taxon>Eukaryota</taxon>
        <taxon>Metazoa</taxon>
        <taxon>Cnidaria</taxon>
        <taxon>Anthozoa</taxon>
        <taxon>Hexacorallia</taxon>
        <taxon>Scleractinia</taxon>
        <taxon>Astrocoeniina</taxon>
        <taxon>Pocilloporidae</taxon>
        <taxon>Pocillopora</taxon>
    </lineage>
</organism>
<keyword evidence="2" id="KW-1185">Reference proteome</keyword>
<dbReference type="EMBL" id="CALNXJ010000046">
    <property type="protein sequence ID" value="CAH3149464.1"/>
    <property type="molecule type" value="Genomic_DNA"/>
</dbReference>
<reference evidence="1 2" key="1">
    <citation type="submission" date="2022-05" db="EMBL/GenBank/DDBJ databases">
        <authorList>
            <consortium name="Genoscope - CEA"/>
            <person name="William W."/>
        </authorList>
    </citation>
    <scope>NUCLEOTIDE SEQUENCE [LARGE SCALE GENOMIC DNA]</scope>
</reference>
<accession>A0AAU9XIF8</accession>
<sequence length="178" mass="20779">MAISDYLKGFLANIKAIKTFFQDSAVRANNSHISVSDLLRELKKAFEYRPMTYSADEKMAIYDCLKRQQDPIWTHCEVEKFWDVLRPYLAHLLTGEMPLPDYSIDFTSLSSNSERDKQFCMDVVHGSLWRGKYSLAVANLKALKAFFDCRNKSCECNIADQLRLLEDVFKRRPLERYV</sequence>
<evidence type="ECO:0000313" key="2">
    <source>
        <dbReference type="Proteomes" id="UP001159428"/>
    </source>
</evidence>
<proteinExistence type="predicted"/>
<dbReference type="Proteomes" id="UP001159428">
    <property type="component" value="Unassembled WGS sequence"/>
</dbReference>
<evidence type="ECO:0000313" key="1">
    <source>
        <dbReference type="EMBL" id="CAH3149464.1"/>
    </source>
</evidence>
<comment type="caution">
    <text evidence="1">The sequence shown here is derived from an EMBL/GenBank/DDBJ whole genome shotgun (WGS) entry which is preliminary data.</text>
</comment>
<gene>
    <name evidence="1" type="ORF">PMEA_00024307</name>
</gene>
<dbReference type="AlphaFoldDB" id="A0AAU9XIF8"/>